<comment type="similarity">
    <text evidence="5">Belongs to the SAT4 family.</text>
</comment>
<keyword evidence="4 6" id="KW-0472">Membrane</keyword>
<dbReference type="PANTHER" id="PTHR33048:SF129">
    <property type="entry name" value="INTEGRAL MEMBRANE PROTEIN-RELATED"/>
    <property type="match status" value="1"/>
</dbReference>
<dbReference type="AlphaFoldDB" id="A0A2V1CZZ5"/>
<evidence type="ECO:0000256" key="5">
    <source>
        <dbReference type="ARBA" id="ARBA00038359"/>
    </source>
</evidence>
<evidence type="ECO:0000259" key="7">
    <source>
        <dbReference type="Pfam" id="PF20684"/>
    </source>
</evidence>
<feature type="transmembrane region" description="Helical" evidence="6">
    <location>
        <begin position="55"/>
        <end position="76"/>
    </location>
</feature>
<accession>A0A2V1CZZ5</accession>
<dbReference type="Pfam" id="PF20684">
    <property type="entry name" value="Fung_rhodopsin"/>
    <property type="match status" value="1"/>
</dbReference>
<comment type="subcellular location">
    <subcellularLocation>
        <location evidence="1">Membrane</location>
        <topology evidence="1">Multi-pass membrane protein</topology>
    </subcellularLocation>
</comment>
<protein>
    <recommendedName>
        <fullName evidence="7">Rhodopsin domain-containing protein</fullName>
    </recommendedName>
</protein>
<feature type="transmembrane region" description="Helical" evidence="6">
    <location>
        <begin position="132"/>
        <end position="153"/>
    </location>
</feature>
<evidence type="ECO:0000313" key="8">
    <source>
        <dbReference type="EMBL" id="PVH91342.1"/>
    </source>
</evidence>
<gene>
    <name evidence="8" type="ORF">DM02DRAFT_664093</name>
</gene>
<evidence type="ECO:0000256" key="2">
    <source>
        <dbReference type="ARBA" id="ARBA00022692"/>
    </source>
</evidence>
<evidence type="ECO:0000256" key="1">
    <source>
        <dbReference type="ARBA" id="ARBA00004141"/>
    </source>
</evidence>
<feature type="transmembrane region" description="Helical" evidence="6">
    <location>
        <begin position="20"/>
        <end position="43"/>
    </location>
</feature>
<feature type="transmembrane region" description="Helical" evidence="6">
    <location>
        <begin position="211"/>
        <end position="232"/>
    </location>
</feature>
<dbReference type="Proteomes" id="UP000244855">
    <property type="component" value="Unassembled WGS sequence"/>
</dbReference>
<feature type="transmembrane region" description="Helical" evidence="6">
    <location>
        <begin position="178"/>
        <end position="199"/>
    </location>
</feature>
<proteinExistence type="inferred from homology"/>
<dbReference type="OrthoDB" id="444631at2759"/>
<evidence type="ECO:0000313" key="9">
    <source>
        <dbReference type="Proteomes" id="UP000244855"/>
    </source>
</evidence>
<dbReference type="EMBL" id="KZ805889">
    <property type="protein sequence ID" value="PVH91342.1"/>
    <property type="molecule type" value="Genomic_DNA"/>
</dbReference>
<evidence type="ECO:0000256" key="4">
    <source>
        <dbReference type="ARBA" id="ARBA00023136"/>
    </source>
</evidence>
<keyword evidence="2 6" id="KW-0812">Transmembrane</keyword>
<reference evidence="8 9" key="1">
    <citation type="journal article" date="2018" name="Sci. Rep.">
        <title>Comparative genomics provides insights into the lifestyle and reveals functional heterogeneity of dark septate endophytic fungi.</title>
        <authorList>
            <person name="Knapp D.G."/>
            <person name="Nemeth J.B."/>
            <person name="Barry K."/>
            <person name="Hainaut M."/>
            <person name="Henrissat B."/>
            <person name="Johnson J."/>
            <person name="Kuo A."/>
            <person name="Lim J.H.P."/>
            <person name="Lipzen A."/>
            <person name="Nolan M."/>
            <person name="Ohm R.A."/>
            <person name="Tamas L."/>
            <person name="Grigoriev I.V."/>
            <person name="Spatafora J.W."/>
            <person name="Nagy L.G."/>
            <person name="Kovacs G.M."/>
        </authorList>
    </citation>
    <scope>NUCLEOTIDE SEQUENCE [LARGE SCALE GENOMIC DNA]</scope>
    <source>
        <strain evidence="8 9">DSE2036</strain>
    </source>
</reference>
<organism evidence="8 9">
    <name type="scientific">Periconia macrospinosa</name>
    <dbReference type="NCBI Taxonomy" id="97972"/>
    <lineage>
        <taxon>Eukaryota</taxon>
        <taxon>Fungi</taxon>
        <taxon>Dikarya</taxon>
        <taxon>Ascomycota</taxon>
        <taxon>Pezizomycotina</taxon>
        <taxon>Dothideomycetes</taxon>
        <taxon>Pleosporomycetidae</taxon>
        <taxon>Pleosporales</taxon>
        <taxon>Massarineae</taxon>
        <taxon>Periconiaceae</taxon>
        <taxon>Periconia</taxon>
    </lineage>
</organism>
<dbReference type="InterPro" id="IPR052337">
    <property type="entry name" value="SAT4-like"/>
</dbReference>
<keyword evidence="3 6" id="KW-1133">Transmembrane helix</keyword>
<feature type="domain" description="Rhodopsin" evidence="7">
    <location>
        <begin position="37"/>
        <end position="277"/>
    </location>
</feature>
<name>A0A2V1CZZ5_9PLEO</name>
<sequence>MNDDAEFPPGYLKQSRVPHILIGNITCQIFGSLVVLARVLSRLSVSHSWRFEDDVLVAAWVLGTVFSTLQYIQVALGSGYHIEAVNPANIPKQQVTIYVSQILIVITLPFTKLGICLTYLRIFYSEKQGRRLIKGVLVLLFISFFPNLIMVIFQCKPISAFWTERPPTPKCIDSRPSFFLNGVLNIVCDIALIAIVLPRVIHLRLNGRQKIAVIGIVMLGLLAVIAGIARMVRVGRVLSSRKIDPWDLYDVSIWTSTEINATLICAAAPGVKPLISKLFPRLLGTSYRSRTGTAPSDTIGSSTYRHRLSIVEQNESVSMTGLTEQGATRPAVYA</sequence>
<dbReference type="STRING" id="97972.A0A2V1CZZ5"/>
<dbReference type="PANTHER" id="PTHR33048">
    <property type="entry name" value="PTH11-LIKE INTEGRAL MEMBRANE PROTEIN (AFU_ORTHOLOGUE AFUA_5G11245)"/>
    <property type="match status" value="1"/>
</dbReference>
<evidence type="ECO:0000256" key="3">
    <source>
        <dbReference type="ARBA" id="ARBA00022989"/>
    </source>
</evidence>
<keyword evidence="9" id="KW-1185">Reference proteome</keyword>
<evidence type="ECO:0000256" key="6">
    <source>
        <dbReference type="SAM" id="Phobius"/>
    </source>
</evidence>
<feature type="transmembrane region" description="Helical" evidence="6">
    <location>
        <begin position="96"/>
        <end position="120"/>
    </location>
</feature>
<dbReference type="InterPro" id="IPR049326">
    <property type="entry name" value="Rhodopsin_dom_fungi"/>
</dbReference>
<dbReference type="GO" id="GO:0016020">
    <property type="term" value="C:membrane"/>
    <property type="evidence" value="ECO:0007669"/>
    <property type="project" value="UniProtKB-SubCell"/>
</dbReference>